<keyword evidence="1" id="KW-0677">Repeat</keyword>
<dbReference type="PANTHER" id="PTHR24036">
    <property type="entry name" value="SKELETOR-RELATED"/>
    <property type="match status" value="1"/>
</dbReference>
<dbReference type="Pfam" id="PF10517">
    <property type="entry name" value="DM13"/>
    <property type="match status" value="1"/>
</dbReference>
<dbReference type="SMART" id="SM00686">
    <property type="entry name" value="DM13"/>
    <property type="match status" value="1"/>
</dbReference>
<evidence type="ECO:0000259" key="2">
    <source>
        <dbReference type="PROSITE" id="PS51549"/>
    </source>
</evidence>
<dbReference type="InterPro" id="IPR019545">
    <property type="entry name" value="DM13_domain"/>
</dbReference>
<dbReference type="AlphaFoldDB" id="A0A915Q263"/>
<dbReference type="WBParaSite" id="sdigi.contig47.g2900.t1">
    <property type="protein sequence ID" value="sdigi.contig47.g2900.t1"/>
    <property type="gene ID" value="sdigi.contig47.g2900"/>
</dbReference>
<evidence type="ECO:0000313" key="4">
    <source>
        <dbReference type="WBParaSite" id="sdigi.contig47.g2900.t1"/>
    </source>
</evidence>
<evidence type="ECO:0000256" key="1">
    <source>
        <dbReference type="ARBA" id="ARBA00022737"/>
    </source>
</evidence>
<proteinExistence type="predicted"/>
<dbReference type="PANTHER" id="PTHR24036:SF5">
    <property type="entry name" value="THROMBOMODULIN"/>
    <property type="match status" value="1"/>
</dbReference>
<sequence>MRSWYHGPSVNFSLREFNSDFLDVIQLDDKIIPREYCCIKDEQQVNRGLVGQFYNVSSAPVVVLDSRTILIPQFSFEGTRPPVVLKDAWIFAGKGHVDKGSGKQSLIVAKDTPQHHCPLTKDYSGNTDLKILLPRQQTVYDINYISVFCYEYAVDFGHVYFDLSPQDVPVPPYIPPIQNEPSTVIPIIPC</sequence>
<dbReference type="InterPro" id="IPR052126">
    <property type="entry name" value="Spindle_Org/Thrombomodulin"/>
</dbReference>
<evidence type="ECO:0000313" key="3">
    <source>
        <dbReference type="Proteomes" id="UP000887581"/>
    </source>
</evidence>
<keyword evidence="3" id="KW-1185">Reference proteome</keyword>
<dbReference type="Proteomes" id="UP000887581">
    <property type="component" value="Unplaced"/>
</dbReference>
<organism evidence="3 4">
    <name type="scientific">Setaria digitata</name>
    <dbReference type="NCBI Taxonomy" id="48799"/>
    <lineage>
        <taxon>Eukaryota</taxon>
        <taxon>Metazoa</taxon>
        <taxon>Ecdysozoa</taxon>
        <taxon>Nematoda</taxon>
        <taxon>Chromadorea</taxon>
        <taxon>Rhabditida</taxon>
        <taxon>Spirurina</taxon>
        <taxon>Spiruromorpha</taxon>
        <taxon>Filarioidea</taxon>
        <taxon>Setariidae</taxon>
        <taxon>Setaria</taxon>
    </lineage>
</organism>
<name>A0A915Q263_9BILA</name>
<feature type="domain" description="DM13" evidence="2">
    <location>
        <begin position="43"/>
        <end position="162"/>
    </location>
</feature>
<reference evidence="4" key="1">
    <citation type="submission" date="2022-11" db="UniProtKB">
        <authorList>
            <consortium name="WormBaseParasite"/>
        </authorList>
    </citation>
    <scope>IDENTIFICATION</scope>
</reference>
<dbReference type="PROSITE" id="PS51549">
    <property type="entry name" value="DM13"/>
    <property type="match status" value="1"/>
</dbReference>
<accession>A0A915Q263</accession>
<protein>
    <submittedName>
        <fullName evidence="4">DM13 domain-containing protein</fullName>
    </submittedName>
</protein>